<name>A0ACC1NIV5_9HYPO</name>
<dbReference type="EMBL" id="JANJQO010000305">
    <property type="protein sequence ID" value="KAJ2979200.1"/>
    <property type="molecule type" value="Genomic_DNA"/>
</dbReference>
<comment type="caution">
    <text evidence="1">The sequence shown here is derived from an EMBL/GenBank/DDBJ whole genome shotgun (WGS) entry which is preliminary data.</text>
</comment>
<accession>A0ACC1NIV5</accession>
<keyword evidence="2" id="KW-1185">Reference proteome</keyword>
<evidence type="ECO:0000313" key="1">
    <source>
        <dbReference type="EMBL" id="KAJ2979200.1"/>
    </source>
</evidence>
<organism evidence="1 2">
    <name type="scientific">Zarea fungicola</name>
    <dbReference type="NCBI Taxonomy" id="93591"/>
    <lineage>
        <taxon>Eukaryota</taxon>
        <taxon>Fungi</taxon>
        <taxon>Dikarya</taxon>
        <taxon>Ascomycota</taxon>
        <taxon>Pezizomycotina</taxon>
        <taxon>Sordariomycetes</taxon>
        <taxon>Hypocreomycetidae</taxon>
        <taxon>Hypocreales</taxon>
        <taxon>Cordycipitaceae</taxon>
        <taxon>Zarea</taxon>
    </lineage>
</organism>
<sequence>MVAKRSSKSHPSPARHSPPRTKHGVELTHITTDRDESTTEIDIIAIHGLDTQSPDTWTWRSPAENGPTVNWLADVNMLPSQVAQARIFTCDWPAGLFQSLEQIEMAMAEYARLVLEGVQREVLRDDARIEPRPILFIASCVGGLLLAQALVIAAQKGSSYGRVLQATRGIVFLATPFRGTSLQYVAKWAEGLLKAQGRFKRQKLSKLFDSVVSPTFELTELVSDFTNLCNDPSRKIQLASFYEGEKTALMRKIIPGISLYEKKRLLVDKSSATLDMIRDPVQLLRNHCLMNKFNDMNCPNYKTVAGRIQSIAQGTLAPTLINRVDKSIRDNCYTHERLRIERLSGDSLPMEQCYINLALVKMGIGGRIDTNRPHSSVSAFSLSARQEEQMPNTAQLVELATLFDQRDGKLPRRIMIRGQAGVGKTTLCKKIIYSFYYHKAPTGLWGSWSKTFDRILWVPLRHLKEVRHLKQHIHSFHDLFYNEFFSMTEEGGLAKHLSESLPIVGSRTLFLLDGLDEILSDLDGGGNSLRFLTLLLDQQNVIITSRPSAAFPPGLKGLDLELETVGFYPEQVEDYIKMHFTAPEYGESGSVNADEMMRFLKQHWLMRNLVRIPIQLDALCYTWEQWRDTSFGAVSGTMTGIYIAIERKLWAKDVVKLGMRHEGLPVTANHVRRTGSKRVASGMIQFLEVLAFSGLHNDQVEFNAEYQDLVLEFVGGEILPDKQLPQLSFVRTSYSPARSVAQTYHFIHLTFQEYFAAQYFVRKWKDPEGQLQILGQRRGGASLSSPEQYLSQHKYTARYEVFWRFVTGLLDAEGPGHADHFIGVIEQLPLDLFGSVHQRLVMRCLSEAKIDPQRQSCLEEKLGEWLLLETIWKGKVRRGKWLASSQEEFPTPALNHALKRGSDSQQNALLRSLEDRTSIPRSTLEGHILPRLVQNSSTCRSAFYALLRLSPLPDEVLDILLAQLVGDNVKLRNFAADLLKGRSILPQRVFDLAANYLKDGDFALSELMLRIMDQRPNLPWSVVQHLVECFVDKGSPLHYTAKAILGNQTTLPDKVLKLINAKSKEAILAQDLHELLWCFRILKNGRCVTHELLQAISLWINSPDYGKSFDALVPLERSIPLPDEILWGISKGFHRSPGYTDYSKSFDENPYLFENHAAKLLMQHNNLNEEIVMNISAGLNSADAWPRYHAILILSQQSYISDEMLLQVVALQNDAEGFVQSMAVSTVGIQLAIPGRVRGDMRSELLKRLVSMLSVVSGTLQTVIVKALCQLPELPNGFLSSIQALHTRSGFSFQNESVLLLKRRMPLSDWASLAPILRYEDMDMDARVAALQELTRNPDTSLDQLCVGLSSQEPKLQAVACHALARVLSLPSSAIERLFTIYYGGGSISGLAFRLLIKQSNLRDYEVERMLEFMLRQMPSPDLMAVIQEGHESLFPRMLKSKNIPRIYKGLLHESFKRHLSLCIEGSTLLVSLPEGTRQFEIDPLQHCIKIEFEALQEAVLQGNVQVLQAYSLSVNEEWAPIFPAVIHT</sequence>
<dbReference type="Proteomes" id="UP001143910">
    <property type="component" value="Unassembled WGS sequence"/>
</dbReference>
<proteinExistence type="predicted"/>
<gene>
    <name evidence="1" type="ORF">NQ176_g3393</name>
</gene>
<protein>
    <submittedName>
        <fullName evidence="1">Uncharacterized protein</fullName>
    </submittedName>
</protein>
<evidence type="ECO:0000313" key="2">
    <source>
        <dbReference type="Proteomes" id="UP001143910"/>
    </source>
</evidence>
<reference evidence="1" key="1">
    <citation type="submission" date="2022-08" db="EMBL/GenBank/DDBJ databases">
        <title>Genome Sequence of Lecanicillium fungicola.</title>
        <authorList>
            <person name="Buettner E."/>
        </authorList>
    </citation>
    <scope>NUCLEOTIDE SEQUENCE</scope>
    <source>
        <strain evidence="1">Babe33</strain>
    </source>
</reference>